<name>U4L9J0_PYROM</name>
<dbReference type="AlphaFoldDB" id="U4L9J0"/>
<organism evidence="2 3">
    <name type="scientific">Pyronema omphalodes (strain CBS 100304)</name>
    <name type="common">Pyronema confluens</name>
    <dbReference type="NCBI Taxonomy" id="1076935"/>
    <lineage>
        <taxon>Eukaryota</taxon>
        <taxon>Fungi</taxon>
        <taxon>Dikarya</taxon>
        <taxon>Ascomycota</taxon>
        <taxon>Pezizomycotina</taxon>
        <taxon>Pezizomycetes</taxon>
        <taxon>Pezizales</taxon>
        <taxon>Pyronemataceae</taxon>
        <taxon>Pyronema</taxon>
    </lineage>
</organism>
<keyword evidence="3" id="KW-1185">Reference proteome</keyword>
<feature type="region of interest" description="Disordered" evidence="1">
    <location>
        <begin position="15"/>
        <end position="53"/>
    </location>
</feature>
<dbReference type="Proteomes" id="UP000018144">
    <property type="component" value="Unassembled WGS sequence"/>
</dbReference>
<dbReference type="EMBL" id="HF935530">
    <property type="protein sequence ID" value="CCX10265.1"/>
    <property type="molecule type" value="Genomic_DNA"/>
</dbReference>
<accession>U4L9J0</accession>
<sequence length="53" mass="5509">MSDLPTIPTFCDVAAGELRESSGTPDNHGPHAPGELPNIGRLTHAVSKSRGTL</sequence>
<proteinExistence type="predicted"/>
<reference evidence="2 3" key="1">
    <citation type="journal article" date="2013" name="PLoS Genet.">
        <title>The genome and development-dependent transcriptomes of Pyronema confluens: a window into fungal evolution.</title>
        <authorList>
            <person name="Traeger S."/>
            <person name="Altegoer F."/>
            <person name="Freitag M."/>
            <person name="Gabaldon T."/>
            <person name="Kempken F."/>
            <person name="Kumar A."/>
            <person name="Marcet-Houben M."/>
            <person name="Poggeler S."/>
            <person name="Stajich J.E."/>
            <person name="Nowrousian M."/>
        </authorList>
    </citation>
    <scope>NUCLEOTIDE SEQUENCE [LARGE SCALE GENOMIC DNA]</scope>
    <source>
        <strain evidence="3">CBS 100304</strain>
        <tissue evidence="2">Vegetative mycelium</tissue>
    </source>
</reference>
<protein>
    <submittedName>
        <fullName evidence="2">Uncharacterized protein</fullName>
    </submittedName>
</protein>
<evidence type="ECO:0000313" key="3">
    <source>
        <dbReference type="Proteomes" id="UP000018144"/>
    </source>
</evidence>
<evidence type="ECO:0000256" key="1">
    <source>
        <dbReference type="SAM" id="MobiDB-lite"/>
    </source>
</evidence>
<gene>
    <name evidence="2" type="ORF">PCON_09859</name>
</gene>
<evidence type="ECO:0000313" key="2">
    <source>
        <dbReference type="EMBL" id="CCX10265.1"/>
    </source>
</evidence>